<dbReference type="GeneID" id="19947576"/>
<dbReference type="GO" id="GO:0005680">
    <property type="term" value="C:anaphase-promoting complex"/>
    <property type="evidence" value="ECO:0007669"/>
    <property type="project" value="TreeGrafter"/>
</dbReference>
<dbReference type="Proteomes" id="UP000030762">
    <property type="component" value="Unassembled WGS sequence"/>
</dbReference>
<evidence type="ECO:0000313" key="9">
    <source>
        <dbReference type="Proteomes" id="UP000030762"/>
    </source>
</evidence>
<name>T0QCF5_SAPDV</name>
<dbReference type="EMBL" id="JH767150">
    <property type="protein sequence ID" value="EQC35559.1"/>
    <property type="molecule type" value="Genomic_DNA"/>
</dbReference>
<evidence type="ECO:0000256" key="3">
    <source>
        <dbReference type="ARBA" id="ARBA00022803"/>
    </source>
</evidence>
<dbReference type="GO" id="GO:0005737">
    <property type="term" value="C:cytoplasm"/>
    <property type="evidence" value="ECO:0007669"/>
    <property type="project" value="TreeGrafter"/>
</dbReference>
<feature type="repeat" description="TPR" evidence="6">
    <location>
        <begin position="368"/>
        <end position="401"/>
    </location>
</feature>
<dbReference type="PANTHER" id="PTHR12558:SF13">
    <property type="entry name" value="CELL DIVISION CYCLE PROTEIN 27 HOMOLOG"/>
    <property type="match status" value="1"/>
</dbReference>
<feature type="repeat" description="TPR" evidence="6">
    <location>
        <begin position="402"/>
        <end position="435"/>
    </location>
</feature>
<dbReference type="SMART" id="SM00028">
    <property type="entry name" value="TPR"/>
    <property type="match status" value="8"/>
</dbReference>
<dbReference type="GO" id="GO:0051301">
    <property type="term" value="P:cell division"/>
    <property type="evidence" value="ECO:0007669"/>
    <property type="project" value="TreeGrafter"/>
</dbReference>
<evidence type="ECO:0000256" key="4">
    <source>
        <dbReference type="ARBA" id="ARBA00023242"/>
    </source>
</evidence>
<dbReference type="OrthoDB" id="329563at2759"/>
<organism evidence="8 9">
    <name type="scientific">Saprolegnia diclina (strain VS20)</name>
    <dbReference type="NCBI Taxonomy" id="1156394"/>
    <lineage>
        <taxon>Eukaryota</taxon>
        <taxon>Sar</taxon>
        <taxon>Stramenopiles</taxon>
        <taxon>Oomycota</taxon>
        <taxon>Saprolegniomycetes</taxon>
        <taxon>Saprolegniales</taxon>
        <taxon>Saprolegniaceae</taxon>
        <taxon>Saprolegnia</taxon>
    </lineage>
</organism>
<gene>
    <name evidence="8" type="ORF">SDRG_06849</name>
</gene>
<dbReference type="AlphaFoldDB" id="T0QCF5"/>
<dbReference type="VEuPathDB" id="FungiDB:SDRG_06849"/>
<feature type="compositionally biased region" description="Low complexity" evidence="7">
    <location>
        <begin position="240"/>
        <end position="255"/>
    </location>
</feature>
<evidence type="ECO:0000256" key="6">
    <source>
        <dbReference type="PROSITE-ProRule" id="PRU00339"/>
    </source>
</evidence>
<feature type="repeat" description="TPR" evidence="6">
    <location>
        <begin position="115"/>
        <end position="148"/>
    </location>
</feature>
<keyword evidence="9" id="KW-1185">Reference proteome</keyword>
<dbReference type="RefSeq" id="XP_008610876.1">
    <property type="nucleotide sequence ID" value="XM_008612654.1"/>
</dbReference>
<keyword evidence="4" id="KW-0539">Nucleus</keyword>
<dbReference type="InParanoid" id="T0QCF5"/>
<feature type="repeat" description="TPR" evidence="6">
    <location>
        <begin position="538"/>
        <end position="571"/>
    </location>
</feature>
<dbReference type="Pfam" id="PF13432">
    <property type="entry name" value="TPR_16"/>
    <property type="match status" value="2"/>
</dbReference>
<dbReference type="InterPro" id="IPR019734">
    <property type="entry name" value="TPR_rpt"/>
</dbReference>
<dbReference type="GO" id="GO:0016567">
    <property type="term" value="P:protein ubiquitination"/>
    <property type="evidence" value="ECO:0007669"/>
    <property type="project" value="TreeGrafter"/>
</dbReference>
<accession>T0QCF5</accession>
<dbReference type="GO" id="GO:0031145">
    <property type="term" value="P:anaphase-promoting complex-dependent catabolic process"/>
    <property type="evidence" value="ECO:0007669"/>
    <property type="project" value="TreeGrafter"/>
</dbReference>
<feature type="repeat" description="TPR" evidence="6">
    <location>
        <begin position="300"/>
        <end position="333"/>
    </location>
</feature>
<feature type="region of interest" description="Disordered" evidence="7">
    <location>
        <begin position="179"/>
        <end position="258"/>
    </location>
</feature>
<proteinExistence type="inferred from homology"/>
<evidence type="ECO:0000256" key="1">
    <source>
        <dbReference type="ARBA" id="ARBA00004123"/>
    </source>
</evidence>
<dbReference type="FunFam" id="1.25.40.10:FF:000018">
    <property type="entry name" value="Cell division cycle protein 27 homolog B"/>
    <property type="match status" value="1"/>
</dbReference>
<evidence type="ECO:0000313" key="8">
    <source>
        <dbReference type="EMBL" id="EQC35559.1"/>
    </source>
</evidence>
<dbReference type="STRING" id="1156394.T0QCF5"/>
<dbReference type="PROSITE" id="PS50293">
    <property type="entry name" value="TPR_REGION"/>
    <property type="match status" value="1"/>
</dbReference>
<dbReference type="Pfam" id="PF13181">
    <property type="entry name" value="TPR_8"/>
    <property type="match status" value="2"/>
</dbReference>
<keyword evidence="3 6" id="KW-0802">TPR repeat</keyword>
<dbReference type="SUPFAM" id="SSF48452">
    <property type="entry name" value="TPR-like"/>
    <property type="match status" value="2"/>
</dbReference>
<comment type="similarity">
    <text evidence="5">Belongs to the APC3/CDC27 family.</text>
</comment>
<reference evidence="8 9" key="1">
    <citation type="submission" date="2012-04" db="EMBL/GenBank/DDBJ databases">
        <title>The Genome Sequence of Saprolegnia declina VS20.</title>
        <authorList>
            <consortium name="The Broad Institute Genome Sequencing Platform"/>
            <person name="Russ C."/>
            <person name="Nusbaum C."/>
            <person name="Tyler B."/>
            <person name="van West P."/>
            <person name="Dieguez-Uribeondo J."/>
            <person name="de Bruijn I."/>
            <person name="Tripathy S."/>
            <person name="Jiang R."/>
            <person name="Young S.K."/>
            <person name="Zeng Q."/>
            <person name="Gargeya S."/>
            <person name="Fitzgerald M."/>
            <person name="Haas B."/>
            <person name="Abouelleil A."/>
            <person name="Alvarado L."/>
            <person name="Arachchi H.M."/>
            <person name="Berlin A."/>
            <person name="Chapman S.B."/>
            <person name="Goldberg J."/>
            <person name="Griggs A."/>
            <person name="Gujja S."/>
            <person name="Hansen M."/>
            <person name="Howarth C."/>
            <person name="Imamovic A."/>
            <person name="Larimer J."/>
            <person name="McCowen C."/>
            <person name="Montmayeur A."/>
            <person name="Murphy C."/>
            <person name="Neiman D."/>
            <person name="Pearson M."/>
            <person name="Priest M."/>
            <person name="Roberts A."/>
            <person name="Saif S."/>
            <person name="Shea T."/>
            <person name="Sisk P."/>
            <person name="Sykes S."/>
            <person name="Wortman J."/>
            <person name="Nusbaum C."/>
            <person name="Birren B."/>
        </authorList>
    </citation>
    <scope>NUCLEOTIDE SEQUENCE [LARGE SCALE GENOMIC DNA]</scope>
    <source>
        <strain evidence="8 9">VS20</strain>
    </source>
</reference>
<evidence type="ECO:0000256" key="2">
    <source>
        <dbReference type="ARBA" id="ARBA00022737"/>
    </source>
</evidence>
<sequence length="597" mass="66543">MESCLTSAVQRFLADGVFSSAIFLAERLVAEHANEANVALLAEAYYRSGDGHRAIALLQRPTEHGGPRSPQNRYMLALCCYEAGRLSEAETALLPPKSSRSPPGMPALEPIPNGAAGLFLMGSICRRVNRTEHAIEYFKASLKQDPFMWSAYEGLCELGCDAPTSTFLHPALLPTFKGKKTVRASGARPVSSRPAVSTRPPPATDTTAQRPRKVVAPLQGKKAMSRTFTEKDRPTKLRIPAPSTTTSGGDTPSPAHASGDAPALQLLHDCGAAYRALCLFECDTAIQCLMALPRSQLTSAWAQQQLARAYFEQANYPKAARIYEGIREADPHRMEGMAIYSTILYHLKHEVGLSYLAQQLTEFDKRSSDAWFVAGNCFSLQKEHDMALTFFQRALQLNPYFTYAHTLCGHEYAANEDFEKAIGCYRHALRVDGRHYNAWYGLGAIYLRQEKLELAEYHFRRALSINPQSSILHCNLGMVLHAVQRHDEAIAALDIAQHLQPLNSTARFHKAKVLLATHRYKAALDELYIVRDAAPKESSVHFLLGRVAKKLGQVDEAMRHYNNALFFHPKDNHLIKAAIERLYDDNDRDSDDDDDQM</sequence>
<dbReference type="OMA" id="TCTRIMK"/>
<dbReference type="PANTHER" id="PTHR12558">
    <property type="entry name" value="CELL DIVISION CYCLE 16,23,27"/>
    <property type="match status" value="1"/>
</dbReference>
<evidence type="ECO:0000256" key="7">
    <source>
        <dbReference type="SAM" id="MobiDB-lite"/>
    </source>
</evidence>
<dbReference type="Gene3D" id="1.25.40.10">
    <property type="entry name" value="Tetratricopeptide repeat domain"/>
    <property type="match status" value="4"/>
</dbReference>
<evidence type="ECO:0000256" key="5">
    <source>
        <dbReference type="ARBA" id="ARBA00038210"/>
    </source>
</evidence>
<dbReference type="Pfam" id="PF12895">
    <property type="entry name" value="ANAPC3"/>
    <property type="match status" value="1"/>
</dbReference>
<dbReference type="eggNOG" id="KOG1126">
    <property type="taxonomic scope" value="Eukaryota"/>
</dbReference>
<keyword evidence="2" id="KW-0677">Repeat</keyword>
<feature type="repeat" description="TPR" evidence="6">
    <location>
        <begin position="436"/>
        <end position="469"/>
    </location>
</feature>
<dbReference type="InterPro" id="IPR011990">
    <property type="entry name" value="TPR-like_helical_dom_sf"/>
</dbReference>
<comment type="subcellular location">
    <subcellularLocation>
        <location evidence="1">Nucleus</location>
    </subcellularLocation>
</comment>
<protein>
    <submittedName>
        <fullName evidence="8">Anaphase-promoting complex subunit 3</fullName>
    </submittedName>
</protein>
<dbReference type="Pfam" id="PF00515">
    <property type="entry name" value="TPR_1"/>
    <property type="match status" value="1"/>
</dbReference>
<dbReference type="GO" id="GO:0007091">
    <property type="term" value="P:metaphase/anaphase transition of mitotic cell cycle"/>
    <property type="evidence" value="ECO:0007669"/>
    <property type="project" value="TreeGrafter"/>
</dbReference>
<dbReference type="PROSITE" id="PS50005">
    <property type="entry name" value="TPR"/>
    <property type="match status" value="6"/>
</dbReference>